<feature type="compositionally biased region" description="Acidic residues" evidence="7">
    <location>
        <begin position="533"/>
        <end position="564"/>
    </location>
</feature>
<feature type="region of interest" description="Disordered" evidence="7">
    <location>
        <begin position="530"/>
        <end position="566"/>
    </location>
</feature>
<dbReference type="CDD" id="cd11692">
    <property type="entry name" value="HRI1_N_like"/>
    <property type="match status" value="1"/>
</dbReference>
<evidence type="ECO:0000256" key="5">
    <source>
        <dbReference type="ARBA" id="ARBA00022490"/>
    </source>
</evidence>
<dbReference type="GO" id="GO:0005634">
    <property type="term" value="C:nucleus"/>
    <property type="evidence" value="ECO:0007669"/>
    <property type="project" value="UniProtKB-SubCell"/>
</dbReference>
<dbReference type="CDD" id="cd11693">
    <property type="entry name" value="HRI1_C_like"/>
    <property type="match status" value="1"/>
</dbReference>
<dbReference type="EMBL" id="QWIP01000663">
    <property type="protein sequence ID" value="RMY57370.1"/>
    <property type="molecule type" value="Genomic_DNA"/>
</dbReference>
<dbReference type="Proteomes" id="UP000269276">
    <property type="component" value="Unassembled WGS sequence"/>
</dbReference>
<reference evidence="8 9" key="1">
    <citation type="journal article" date="2018" name="BMC Genomics">
        <title>Genomic evidence for intraspecific hybridization in a clonal and extremely halotolerant yeast.</title>
        <authorList>
            <person name="Gostincar C."/>
            <person name="Stajich J.E."/>
            <person name="Zupancic J."/>
            <person name="Zalar P."/>
            <person name="Gunde-Cimerman N."/>
        </authorList>
    </citation>
    <scope>NUCLEOTIDE SEQUENCE [LARGE SCALE GENOMIC DNA]</scope>
    <source>
        <strain evidence="8 9">EXF-2682</strain>
    </source>
</reference>
<evidence type="ECO:0000256" key="7">
    <source>
        <dbReference type="SAM" id="MobiDB-lite"/>
    </source>
</evidence>
<dbReference type="InterPro" id="IPR031818">
    <property type="entry name" value="Hri1"/>
</dbReference>
<evidence type="ECO:0000256" key="4">
    <source>
        <dbReference type="ARBA" id="ARBA00017063"/>
    </source>
</evidence>
<gene>
    <name evidence="8" type="ORF">D0863_12661</name>
</gene>
<dbReference type="InterPro" id="IPR043047">
    <property type="entry name" value="Hri1_N_sf"/>
</dbReference>
<dbReference type="GO" id="GO:0005737">
    <property type="term" value="C:cytoplasm"/>
    <property type="evidence" value="ECO:0007669"/>
    <property type="project" value="UniProtKB-SubCell"/>
</dbReference>
<dbReference type="Pfam" id="PF16815">
    <property type="entry name" value="HRI1"/>
    <property type="match status" value="1"/>
</dbReference>
<comment type="similarity">
    <text evidence="3">Belongs to the HRI1 family.</text>
</comment>
<evidence type="ECO:0000313" key="8">
    <source>
        <dbReference type="EMBL" id="RMY57370.1"/>
    </source>
</evidence>
<organism evidence="8 9">
    <name type="scientific">Hortaea werneckii</name>
    <name type="common">Black yeast</name>
    <name type="synonym">Cladosporium werneckii</name>
    <dbReference type="NCBI Taxonomy" id="91943"/>
    <lineage>
        <taxon>Eukaryota</taxon>
        <taxon>Fungi</taxon>
        <taxon>Dikarya</taxon>
        <taxon>Ascomycota</taxon>
        <taxon>Pezizomycotina</taxon>
        <taxon>Dothideomycetes</taxon>
        <taxon>Dothideomycetidae</taxon>
        <taxon>Mycosphaerellales</taxon>
        <taxon>Teratosphaeriaceae</taxon>
        <taxon>Hortaea</taxon>
    </lineage>
</organism>
<dbReference type="VEuPathDB" id="FungiDB:BTJ68_02524"/>
<dbReference type="Gene3D" id="2.40.128.310">
    <property type="entry name" value="Protein HRI1, C-terminal domain"/>
    <property type="match status" value="1"/>
</dbReference>
<dbReference type="AlphaFoldDB" id="A0A3M7CZJ4"/>
<accession>A0A3M7CZJ4</accession>
<keyword evidence="5" id="KW-0963">Cytoplasm</keyword>
<evidence type="ECO:0000256" key="3">
    <source>
        <dbReference type="ARBA" id="ARBA00005229"/>
    </source>
</evidence>
<comment type="caution">
    <text evidence="8">The sequence shown here is derived from an EMBL/GenBank/DDBJ whole genome shotgun (WGS) entry which is preliminary data.</text>
</comment>
<evidence type="ECO:0000256" key="1">
    <source>
        <dbReference type="ARBA" id="ARBA00004123"/>
    </source>
</evidence>
<evidence type="ECO:0000256" key="6">
    <source>
        <dbReference type="ARBA" id="ARBA00023242"/>
    </source>
</evidence>
<dbReference type="Gene3D" id="2.40.128.320">
    <property type="entry name" value="Protein HRI1, N-terminal domain"/>
    <property type="match status" value="1"/>
</dbReference>
<feature type="region of interest" description="Disordered" evidence="7">
    <location>
        <begin position="238"/>
        <end position="258"/>
    </location>
</feature>
<protein>
    <recommendedName>
        <fullName evidence="4">Protein HRI1</fullName>
    </recommendedName>
</protein>
<dbReference type="InterPro" id="IPR038744">
    <property type="entry name" value="Hri1_N"/>
</dbReference>
<comment type="subcellular location">
    <subcellularLocation>
        <location evidence="2">Cytoplasm</location>
    </subcellularLocation>
    <subcellularLocation>
        <location evidence="1">Nucleus</location>
    </subcellularLocation>
</comment>
<dbReference type="OrthoDB" id="4045395at2759"/>
<evidence type="ECO:0000313" key="9">
    <source>
        <dbReference type="Proteomes" id="UP000269276"/>
    </source>
</evidence>
<feature type="compositionally biased region" description="Low complexity" evidence="7">
    <location>
        <begin position="246"/>
        <end position="258"/>
    </location>
</feature>
<sequence length="657" mass="72453">MSTTSLATKQLHWTQRIALIRHNLHSASRSGEFVFFKTLQAGDFIEGTNHVATLSAAIGDDADTVLAAMDNLNAGLAYVHEDAFKAVYDNLKEKMRDEDSEGIKSKLHVDIAMQKNKADMAIDKMAGSAIGLIQMQPEHVQDTAANVWITGVSIVADAMEIALREMDSLEYKLDDFIRMEESWNTVKASVVGSITGLKGVFSLMDPGSPQGERTSPRSASIASAGSAVFRRLSNAFTYTNTPSQPSSRQASIASTSSLPSSNMNANFANFARNNSISSQNGPVYRTPNYVRNSISNGCPTSMPANNSNWGFHKLTMVPPTPAYEEEADPFDTSVAPSVPEVPAVPEIAATASPAPHERRMNNNNNDNDNDNDKDKDNDNTTMAPNISIRESIRWIPDSFSEPTSTLVLTSAGKRFVDIRVLKDSSPSHGASASTDDTDLKPFSALDWAFAGTSSSTIGSPDADGHAVARCEWRHWIDHRTEKPEDVVDEGWMYPIEGDDQRSLEKGRMVNPDTGRMTEYEEIWRDVEAVAIPDGEDGEGGVGEDEDEEDDEEEETDEEGEEEEEKVSAVLILEEPEQRARGMVVRIGQYCQGVLRVKGEFSLERWEWVGEEKGWERKVRMGSLFLPCGPAMEVLGMEVGSQVRHGDFRWEVVELDYF</sequence>
<feature type="region of interest" description="Disordered" evidence="7">
    <location>
        <begin position="350"/>
        <end position="383"/>
    </location>
</feature>
<name>A0A3M7CZJ4_HORWE</name>
<proteinExistence type="inferred from homology"/>
<evidence type="ECO:0000256" key="2">
    <source>
        <dbReference type="ARBA" id="ARBA00004496"/>
    </source>
</evidence>
<keyword evidence="6" id="KW-0539">Nucleus</keyword>